<dbReference type="CDD" id="cd07389">
    <property type="entry name" value="MPP_PhoD"/>
    <property type="match status" value="1"/>
</dbReference>
<feature type="signal peptide" evidence="2">
    <location>
        <begin position="1"/>
        <end position="20"/>
    </location>
</feature>
<name>A0A165H8P6_EXIGL</name>
<keyword evidence="5" id="KW-1185">Reference proteome</keyword>
<dbReference type="OrthoDB" id="2100241at2759"/>
<evidence type="ECO:0000259" key="3">
    <source>
        <dbReference type="Pfam" id="PF09423"/>
    </source>
</evidence>
<gene>
    <name evidence="4" type="ORF">EXIGLDRAFT_648073</name>
</gene>
<evidence type="ECO:0000256" key="1">
    <source>
        <dbReference type="SAM" id="MobiDB-lite"/>
    </source>
</evidence>
<feature type="compositionally biased region" description="Low complexity" evidence="1">
    <location>
        <begin position="203"/>
        <end position="220"/>
    </location>
</feature>
<dbReference type="Pfam" id="PF09423">
    <property type="entry name" value="PhoD"/>
    <property type="match status" value="1"/>
</dbReference>
<dbReference type="STRING" id="1314781.A0A165H8P6"/>
<dbReference type="Gene3D" id="3.60.21.70">
    <property type="entry name" value="PhoD-like phosphatase"/>
    <property type="match status" value="1"/>
</dbReference>
<sequence>MNTLLFLAALHMTLQPFITSYDDVAFTRVGAVLHNSVKIQARYPALANSTATVRYRSAAIPNASWKDGPTLAFAEENDFVAVATLKGLYPSSSYEYLLADANNTVLPYPAEPIVFRTFPDHRLVSGSRFKFLVSSCATPNFPYSPLGGNRIEGYDYLAKHLWPASKGKKAAPKPVETEAPAPEVPEQPKAATTPVTPEVIPVAAAATPESESATTPSEPETIPPTGPTSSAASSVVESDPLPTPSNDVPTEFLLFLGDFIYADVPMGRTTKEWYQRLYRRVFASSSFRKVYERLPVFTIYDDHEFKDNYAGGGADHFVEPYTNASGAYGAYLGDVNYDNYKGENYYDFRHGDVAFFVMDTRRYRTDLSIPVAEDAQVQPTMLGDKQLAALYNWLGRVNSTASWKFVVSSVPLSNLWGADAKRDAWGAFPAERDALIEVLAHVPNVVVLSGDRHQFAAVDFLGGSFLEISTSPLSMFDVPWPLHISNLKRESDELFNHTQSVTLENAQGGIDVLEPTTITMPKERLMKHIPGGNYKVTSIEVDTVDSTHPKLYIEVLINGKVKHKFTANGKPVKMSTTQALGRQLTQGFKDLLGIVRIKPKSWF</sequence>
<protein>
    <submittedName>
        <fullName evidence="4">Metallo-dependent phosphatase</fullName>
    </submittedName>
</protein>
<evidence type="ECO:0000256" key="2">
    <source>
        <dbReference type="SAM" id="SignalP"/>
    </source>
</evidence>
<feature type="compositionally biased region" description="Low complexity" evidence="1">
    <location>
        <begin position="227"/>
        <end position="236"/>
    </location>
</feature>
<dbReference type="PANTHER" id="PTHR43606:SF2">
    <property type="entry name" value="ALKALINE PHOSPHATASE FAMILY PROTEIN (AFU_ORTHOLOGUE AFUA_5G03860)"/>
    <property type="match status" value="1"/>
</dbReference>
<dbReference type="EMBL" id="KV426024">
    <property type="protein sequence ID" value="KZV91612.1"/>
    <property type="molecule type" value="Genomic_DNA"/>
</dbReference>
<accession>A0A165H8P6</accession>
<dbReference type="InParanoid" id="A0A165H8P6"/>
<evidence type="ECO:0000313" key="4">
    <source>
        <dbReference type="EMBL" id="KZV91612.1"/>
    </source>
</evidence>
<feature type="chain" id="PRO_5007858535" evidence="2">
    <location>
        <begin position="21"/>
        <end position="603"/>
    </location>
</feature>
<dbReference type="InterPro" id="IPR029052">
    <property type="entry name" value="Metallo-depent_PP-like"/>
</dbReference>
<dbReference type="PANTHER" id="PTHR43606">
    <property type="entry name" value="PHOSPHATASE, PUTATIVE (AFU_ORTHOLOGUE AFUA_6G08710)-RELATED"/>
    <property type="match status" value="1"/>
</dbReference>
<feature type="compositionally biased region" description="Low complexity" evidence="1">
    <location>
        <begin position="172"/>
        <end position="181"/>
    </location>
</feature>
<feature type="region of interest" description="Disordered" evidence="1">
    <location>
        <begin position="167"/>
        <end position="243"/>
    </location>
</feature>
<organism evidence="4 5">
    <name type="scientific">Exidia glandulosa HHB12029</name>
    <dbReference type="NCBI Taxonomy" id="1314781"/>
    <lineage>
        <taxon>Eukaryota</taxon>
        <taxon>Fungi</taxon>
        <taxon>Dikarya</taxon>
        <taxon>Basidiomycota</taxon>
        <taxon>Agaricomycotina</taxon>
        <taxon>Agaricomycetes</taxon>
        <taxon>Auriculariales</taxon>
        <taxon>Exidiaceae</taxon>
        <taxon>Exidia</taxon>
    </lineage>
</organism>
<dbReference type="InterPro" id="IPR052900">
    <property type="entry name" value="Phospholipid_Metab_Enz"/>
</dbReference>
<evidence type="ECO:0000313" key="5">
    <source>
        <dbReference type="Proteomes" id="UP000077266"/>
    </source>
</evidence>
<reference evidence="4 5" key="1">
    <citation type="journal article" date="2016" name="Mol. Biol. Evol.">
        <title>Comparative Genomics of Early-Diverging Mushroom-Forming Fungi Provides Insights into the Origins of Lignocellulose Decay Capabilities.</title>
        <authorList>
            <person name="Nagy L.G."/>
            <person name="Riley R."/>
            <person name="Tritt A."/>
            <person name="Adam C."/>
            <person name="Daum C."/>
            <person name="Floudas D."/>
            <person name="Sun H."/>
            <person name="Yadav J.S."/>
            <person name="Pangilinan J."/>
            <person name="Larsson K.H."/>
            <person name="Matsuura K."/>
            <person name="Barry K."/>
            <person name="Labutti K."/>
            <person name="Kuo R."/>
            <person name="Ohm R.A."/>
            <person name="Bhattacharya S.S."/>
            <person name="Shirouzu T."/>
            <person name="Yoshinaga Y."/>
            <person name="Martin F.M."/>
            <person name="Grigoriev I.V."/>
            <person name="Hibbett D.S."/>
        </authorList>
    </citation>
    <scope>NUCLEOTIDE SEQUENCE [LARGE SCALE GENOMIC DNA]</scope>
    <source>
        <strain evidence="4 5">HHB12029</strain>
    </source>
</reference>
<dbReference type="InterPro" id="IPR018946">
    <property type="entry name" value="PhoD-like_MPP"/>
</dbReference>
<keyword evidence="2" id="KW-0732">Signal</keyword>
<dbReference type="SUPFAM" id="SSF56300">
    <property type="entry name" value="Metallo-dependent phosphatases"/>
    <property type="match status" value="1"/>
</dbReference>
<dbReference type="AlphaFoldDB" id="A0A165H8P6"/>
<dbReference type="InterPro" id="IPR038607">
    <property type="entry name" value="PhoD-like_sf"/>
</dbReference>
<feature type="domain" description="PhoD-like phosphatase metallophosphatase" evidence="3">
    <location>
        <begin position="250"/>
        <end position="505"/>
    </location>
</feature>
<dbReference type="Proteomes" id="UP000077266">
    <property type="component" value="Unassembled WGS sequence"/>
</dbReference>
<proteinExistence type="predicted"/>